<dbReference type="AlphaFoldDB" id="A0AAV5SDC2"/>
<dbReference type="EMBL" id="BTSX01000001">
    <property type="protein sequence ID" value="GMS80198.1"/>
    <property type="molecule type" value="Genomic_DNA"/>
</dbReference>
<organism evidence="2 3">
    <name type="scientific">Pristionchus entomophagus</name>
    <dbReference type="NCBI Taxonomy" id="358040"/>
    <lineage>
        <taxon>Eukaryota</taxon>
        <taxon>Metazoa</taxon>
        <taxon>Ecdysozoa</taxon>
        <taxon>Nematoda</taxon>
        <taxon>Chromadorea</taxon>
        <taxon>Rhabditida</taxon>
        <taxon>Rhabditina</taxon>
        <taxon>Diplogasteromorpha</taxon>
        <taxon>Diplogasteroidea</taxon>
        <taxon>Neodiplogasteridae</taxon>
        <taxon>Pristionchus</taxon>
    </lineage>
</organism>
<feature type="chain" id="PRO_5043820385" evidence="1">
    <location>
        <begin position="31"/>
        <end position="126"/>
    </location>
</feature>
<evidence type="ECO:0000256" key="1">
    <source>
        <dbReference type="SAM" id="SignalP"/>
    </source>
</evidence>
<protein>
    <submittedName>
        <fullName evidence="2">Uncharacterized protein</fullName>
    </submittedName>
</protein>
<sequence length="126" mass="13808">LFFPSSNIPSPFSSQMLLLLLFLSSPLVFSFDVPASHRLDPSIPTVSPHHENTTADSCIGQCAFKMIDEMSGQIGMNKTMELLKLNYMTSSVLSPMHHSSRISAGSTTISNIVHPNVRLDISIRCS</sequence>
<name>A0AAV5SDC2_9BILA</name>
<dbReference type="Proteomes" id="UP001432027">
    <property type="component" value="Unassembled WGS sequence"/>
</dbReference>
<evidence type="ECO:0000313" key="3">
    <source>
        <dbReference type="Proteomes" id="UP001432027"/>
    </source>
</evidence>
<reference evidence="2" key="1">
    <citation type="submission" date="2023-10" db="EMBL/GenBank/DDBJ databases">
        <title>Genome assembly of Pristionchus species.</title>
        <authorList>
            <person name="Yoshida K."/>
            <person name="Sommer R.J."/>
        </authorList>
    </citation>
    <scope>NUCLEOTIDE SEQUENCE</scope>
    <source>
        <strain evidence="2">RS0144</strain>
    </source>
</reference>
<accession>A0AAV5SDC2</accession>
<evidence type="ECO:0000313" key="2">
    <source>
        <dbReference type="EMBL" id="GMS80198.1"/>
    </source>
</evidence>
<feature type="non-terminal residue" evidence="2">
    <location>
        <position position="1"/>
    </location>
</feature>
<proteinExistence type="predicted"/>
<comment type="caution">
    <text evidence="2">The sequence shown here is derived from an EMBL/GenBank/DDBJ whole genome shotgun (WGS) entry which is preliminary data.</text>
</comment>
<keyword evidence="3" id="KW-1185">Reference proteome</keyword>
<keyword evidence="1" id="KW-0732">Signal</keyword>
<feature type="signal peptide" evidence="1">
    <location>
        <begin position="1"/>
        <end position="30"/>
    </location>
</feature>
<gene>
    <name evidence="2" type="ORF">PENTCL1PPCAC_2373</name>
</gene>